<dbReference type="InterPro" id="IPR036397">
    <property type="entry name" value="RNaseH_sf"/>
</dbReference>
<accession>A0AAW2PWS2</accession>
<dbReference type="CDD" id="cd06222">
    <property type="entry name" value="RNase_H_like"/>
    <property type="match status" value="1"/>
</dbReference>
<dbReference type="AlphaFoldDB" id="A0AAW2PWS2"/>
<evidence type="ECO:0000259" key="3">
    <source>
        <dbReference type="Pfam" id="PF13966"/>
    </source>
</evidence>
<evidence type="ECO:0000313" key="4">
    <source>
        <dbReference type="EMBL" id="KAL0359843.1"/>
    </source>
</evidence>
<organism evidence="4">
    <name type="scientific">Sesamum angustifolium</name>
    <dbReference type="NCBI Taxonomy" id="2727405"/>
    <lineage>
        <taxon>Eukaryota</taxon>
        <taxon>Viridiplantae</taxon>
        <taxon>Streptophyta</taxon>
        <taxon>Embryophyta</taxon>
        <taxon>Tracheophyta</taxon>
        <taxon>Spermatophyta</taxon>
        <taxon>Magnoliopsida</taxon>
        <taxon>eudicotyledons</taxon>
        <taxon>Gunneridae</taxon>
        <taxon>Pentapetalae</taxon>
        <taxon>asterids</taxon>
        <taxon>lamiids</taxon>
        <taxon>Lamiales</taxon>
        <taxon>Pedaliaceae</taxon>
        <taxon>Sesamum</taxon>
    </lineage>
</organism>
<dbReference type="InterPro" id="IPR052929">
    <property type="entry name" value="RNase_H-like_EbsB-rel"/>
</dbReference>
<dbReference type="InterPro" id="IPR026960">
    <property type="entry name" value="RVT-Znf"/>
</dbReference>
<dbReference type="GO" id="GO:0004523">
    <property type="term" value="F:RNA-DNA hybrid ribonuclease activity"/>
    <property type="evidence" value="ECO:0007669"/>
    <property type="project" value="InterPro"/>
</dbReference>
<protein>
    <recommendedName>
        <fullName evidence="5">RNase H type-1 domain-containing protein</fullName>
    </recommendedName>
</protein>
<feature type="transmembrane region" description="Helical" evidence="1">
    <location>
        <begin position="79"/>
        <end position="102"/>
    </location>
</feature>
<sequence length="243" mass="27272">MVWHYSKDGLFSVRSAYHLAISMEDNPSSSSRADGETSWWRRVWQARVPNKVKVFVWRACVNALPTGLNLKKRISNLQVWGLVSLGVDFGGGSSLGVLPWIVAVSSQLDTQGLGLFLCVCWSIWWFRNRRAMEGEHGVVKINFDGAMFERVGEMGVGAVARDSRGHCLAWLTHRIPRPGVGEVAEAWAAREAIQLALRHGWCRVVFEGDCVSLIRKLVNQQRDLSIVGPLVSDILYFLFFLSI</sequence>
<feature type="domain" description="RNase H type-1" evidence="2">
    <location>
        <begin position="142"/>
        <end position="235"/>
    </location>
</feature>
<evidence type="ECO:0008006" key="5">
    <source>
        <dbReference type="Google" id="ProtNLM"/>
    </source>
</evidence>
<dbReference type="InterPro" id="IPR044730">
    <property type="entry name" value="RNase_H-like_dom_plant"/>
</dbReference>
<dbReference type="PANTHER" id="PTHR47074:SF48">
    <property type="entry name" value="POLYNUCLEOTIDYL TRANSFERASE, RIBONUCLEASE H-LIKE SUPERFAMILY PROTEIN"/>
    <property type="match status" value="1"/>
</dbReference>
<reference evidence="4" key="2">
    <citation type="journal article" date="2024" name="Plant">
        <title>Genomic evolution and insights into agronomic trait innovations of Sesamum species.</title>
        <authorList>
            <person name="Miao H."/>
            <person name="Wang L."/>
            <person name="Qu L."/>
            <person name="Liu H."/>
            <person name="Sun Y."/>
            <person name="Le M."/>
            <person name="Wang Q."/>
            <person name="Wei S."/>
            <person name="Zheng Y."/>
            <person name="Lin W."/>
            <person name="Duan Y."/>
            <person name="Cao H."/>
            <person name="Xiong S."/>
            <person name="Wang X."/>
            <person name="Wei L."/>
            <person name="Li C."/>
            <person name="Ma Q."/>
            <person name="Ju M."/>
            <person name="Zhao R."/>
            <person name="Li G."/>
            <person name="Mu C."/>
            <person name="Tian Q."/>
            <person name="Mei H."/>
            <person name="Zhang T."/>
            <person name="Gao T."/>
            <person name="Zhang H."/>
        </authorList>
    </citation>
    <scope>NUCLEOTIDE SEQUENCE</scope>
    <source>
        <strain evidence="4">G01</strain>
    </source>
</reference>
<keyword evidence="1" id="KW-0472">Membrane</keyword>
<proteinExistence type="predicted"/>
<gene>
    <name evidence="4" type="ORF">Sangu_0833700</name>
</gene>
<name>A0AAW2PWS2_9LAMI</name>
<feature type="domain" description="Reverse transcriptase zinc-binding" evidence="3">
    <location>
        <begin position="11"/>
        <end position="76"/>
    </location>
</feature>
<feature type="transmembrane region" description="Helical" evidence="1">
    <location>
        <begin position="224"/>
        <end position="242"/>
    </location>
</feature>
<feature type="transmembrane region" description="Helical" evidence="1">
    <location>
        <begin position="108"/>
        <end position="126"/>
    </location>
</feature>
<keyword evidence="1" id="KW-1133">Transmembrane helix</keyword>
<reference evidence="4" key="1">
    <citation type="submission" date="2020-06" db="EMBL/GenBank/DDBJ databases">
        <authorList>
            <person name="Li T."/>
            <person name="Hu X."/>
            <person name="Zhang T."/>
            <person name="Song X."/>
            <person name="Zhang H."/>
            <person name="Dai N."/>
            <person name="Sheng W."/>
            <person name="Hou X."/>
            <person name="Wei L."/>
        </authorList>
    </citation>
    <scope>NUCLEOTIDE SEQUENCE</scope>
    <source>
        <strain evidence="4">G01</strain>
        <tissue evidence="4">Leaf</tissue>
    </source>
</reference>
<dbReference type="Gene3D" id="3.30.420.10">
    <property type="entry name" value="Ribonuclease H-like superfamily/Ribonuclease H"/>
    <property type="match status" value="1"/>
</dbReference>
<keyword evidence="1" id="KW-0812">Transmembrane</keyword>
<dbReference type="PANTHER" id="PTHR47074">
    <property type="entry name" value="BNAC02G40300D PROTEIN"/>
    <property type="match status" value="1"/>
</dbReference>
<dbReference type="InterPro" id="IPR012337">
    <property type="entry name" value="RNaseH-like_sf"/>
</dbReference>
<dbReference type="SUPFAM" id="SSF53098">
    <property type="entry name" value="Ribonuclease H-like"/>
    <property type="match status" value="1"/>
</dbReference>
<evidence type="ECO:0000259" key="2">
    <source>
        <dbReference type="Pfam" id="PF13456"/>
    </source>
</evidence>
<dbReference type="InterPro" id="IPR002156">
    <property type="entry name" value="RNaseH_domain"/>
</dbReference>
<comment type="caution">
    <text evidence="4">The sequence shown here is derived from an EMBL/GenBank/DDBJ whole genome shotgun (WGS) entry which is preliminary data.</text>
</comment>
<dbReference type="GO" id="GO:0003676">
    <property type="term" value="F:nucleic acid binding"/>
    <property type="evidence" value="ECO:0007669"/>
    <property type="project" value="InterPro"/>
</dbReference>
<dbReference type="Pfam" id="PF13456">
    <property type="entry name" value="RVT_3"/>
    <property type="match status" value="1"/>
</dbReference>
<dbReference type="Pfam" id="PF13966">
    <property type="entry name" value="zf-RVT"/>
    <property type="match status" value="1"/>
</dbReference>
<dbReference type="EMBL" id="JACGWK010000004">
    <property type="protein sequence ID" value="KAL0359843.1"/>
    <property type="molecule type" value="Genomic_DNA"/>
</dbReference>
<evidence type="ECO:0000256" key="1">
    <source>
        <dbReference type="SAM" id="Phobius"/>
    </source>
</evidence>